<evidence type="ECO:0000256" key="2">
    <source>
        <dbReference type="ARBA" id="ARBA00023239"/>
    </source>
</evidence>
<gene>
    <name evidence="4" type="ORF">K7B09_09980</name>
</gene>
<accession>A0ABS7TFK6</accession>
<dbReference type="PANTHER" id="PTHR22789:SF0">
    <property type="entry name" value="3-OXO-TETRONATE 4-PHOSPHATE DECARBOXYLASE-RELATED"/>
    <property type="match status" value="1"/>
</dbReference>
<dbReference type="Proteomes" id="UP001430290">
    <property type="component" value="Unassembled WGS sequence"/>
</dbReference>
<proteinExistence type="predicted"/>
<evidence type="ECO:0000259" key="3">
    <source>
        <dbReference type="SMART" id="SM01007"/>
    </source>
</evidence>
<dbReference type="PANTHER" id="PTHR22789">
    <property type="entry name" value="FUCULOSE PHOSPHATE ALDOLASE"/>
    <property type="match status" value="1"/>
</dbReference>
<keyword evidence="2" id="KW-0456">Lyase</keyword>
<organism evidence="4 5">
    <name type="scientific">Thermomonas beijingensis</name>
    <dbReference type="NCBI Taxonomy" id="2872701"/>
    <lineage>
        <taxon>Bacteria</taxon>
        <taxon>Pseudomonadati</taxon>
        <taxon>Pseudomonadota</taxon>
        <taxon>Gammaproteobacteria</taxon>
        <taxon>Lysobacterales</taxon>
        <taxon>Lysobacteraceae</taxon>
        <taxon>Thermomonas</taxon>
    </lineage>
</organism>
<feature type="domain" description="Class II aldolase/adducin N-terminal" evidence="3">
    <location>
        <begin position="16"/>
        <end position="192"/>
    </location>
</feature>
<dbReference type="InterPro" id="IPR050197">
    <property type="entry name" value="Aldolase_class_II_sugar_metab"/>
</dbReference>
<dbReference type="InterPro" id="IPR036409">
    <property type="entry name" value="Aldolase_II/adducin_N_sf"/>
</dbReference>
<name>A0ABS7TFK6_9GAMM</name>
<dbReference type="SMART" id="SM01007">
    <property type="entry name" value="Aldolase_II"/>
    <property type="match status" value="1"/>
</dbReference>
<dbReference type="Gene3D" id="3.40.225.10">
    <property type="entry name" value="Class II aldolase/adducin N-terminal domain"/>
    <property type="match status" value="1"/>
</dbReference>
<dbReference type="EMBL" id="JAIQDJ010000005">
    <property type="protein sequence ID" value="MBZ4186649.1"/>
    <property type="molecule type" value="Genomic_DNA"/>
</dbReference>
<keyword evidence="1" id="KW-0479">Metal-binding</keyword>
<dbReference type="Pfam" id="PF00596">
    <property type="entry name" value="Aldolase_II"/>
    <property type="match status" value="1"/>
</dbReference>
<evidence type="ECO:0000256" key="1">
    <source>
        <dbReference type="ARBA" id="ARBA00022723"/>
    </source>
</evidence>
<dbReference type="SUPFAM" id="SSF53639">
    <property type="entry name" value="AraD/HMP-PK domain-like"/>
    <property type="match status" value="1"/>
</dbReference>
<comment type="caution">
    <text evidence="4">The sequence shown here is derived from an EMBL/GenBank/DDBJ whole genome shotgun (WGS) entry which is preliminary data.</text>
</comment>
<dbReference type="InterPro" id="IPR001303">
    <property type="entry name" value="Aldolase_II/adducin_N"/>
</dbReference>
<keyword evidence="5" id="KW-1185">Reference proteome</keyword>
<sequence>MPNTHHLHDHERAARQSLIDHCRAMNASGLSLNKSGNASIRWRDGLLITPTGRSYDRLLPEDIVFLHADGQCPPGQLLPSSEWRFHCDILQAFPDMNAVVHVHSTHATALACLGEEIPAFHYMVAVAGGDRIPCTDYATFGTPELSASIMQALQGGLRACLMGNHGQVSTGISLSAAYALAEEVENLARQYLLARSLGHTRNLSAEEMAVVVEKFKTYGQQARPE</sequence>
<evidence type="ECO:0000313" key="4">
    <source>
        <dbReference type="EMBL" id="MBZ4186649.1"/>
    </source>
</evidence>
<dbReference type="RefSeq" id="WP_223629323.1">
    <property type="nucleotide sequence ID" value="NZ_JAIQDJ010000005.1"/>
</dbReference>
<protein>
    <submittedName>
        <fullName evidence="4">Class II aldolase/adducin family protein</fullName>
    </submittedName>
</protein>
<reference evidence="4" key="1">
    <citation type="submission" date="2021-09" db="EMBL/GenBank/DDBJ databases">
        <authorList>
            <person name="Wu T."/>
            <person name="Guo S.Z."/>
        </authorList>
    </citation>
    <scope>NUCLEOTIDE SEQUENCE</scope>
    <source>
        <strain evidence="4">RSS-23</strain>
    </source>
</reference>
<evidence type="ECO:0000313" key="5">
    <source>
        <dbReference type="Proteomes" id="UP001430290"/>
    </source>
</evidence>